<gene>
    <name evidence="2" type="ORF">DSM100238_1560</name>
</gene>
<feature type="transmembrane region" description="Helical" evidence="1">
    <location>
        <begin position="353"/>
        <end position="374"/>
    </location>
</feature>
<feature type="transmembrane region" description="Helical" evidence="1">
    <location>
        <begin position="423"/>
        <end position="451"/>
    </location>
</feature>
<evidence type="ECO:0000256" key="1">
    <source>
        <dbReference type="SAM" id="Phobius"/>
    </source>
</evidence>
<comment type="caution">
    <text evidence="2">The sequence shown here is derived from an EMBL/GenBank/DDBJ whole genome shotgun (WGS) entry which is preliminary data.</text>
</comment>
<organism evidence="2 3">
    <name type="scientific">Bifidobacterium apri</name>
    <dbReference type="NCBI Taxonomy" id="1769423"/>
    <lineage>
        <taxon>Bacteria</taxon>
        <taxon>Bacillati</taxon>
        <taxon>Actinomycetota</taxon>
        <taxon>Actinomycetes</taxon>
        <taxon>Bifidobacteriales</taxon>
        <taxon>Bifidobacteriaceae</taxon>
        <taxon>Bifidobacterium</taxon>
    </lineage>
</organism>
<feature type="transmembrane region" description="Helical" evidence="1">
    <location>
        <begin position="589"/>
        <end position="609"/>
    </location>
</feature>
<keyword evidence="1" id="KW-0472">Membrane</keyword>
<protein>
    <recommendedName>
        <fullName evidence="4">Glycosyltransferase</fullName>
    </recommendedName>
</protein>
<evidence type="ECO:0000313" key="2">
    <source>
        <dbReference type="EMBL" id="KAB8295696.1"/>
    </source>
</evidence>
<feature type="transmembrane region" description="Helical" evidence="1">
    <location>
        <begin position="191"/>
        <end position="214"/>
    </location>
</feature>
<feature type="transmembrane region" description="Helical" evidence="1">
    <location>
        <begin position="561"/>
        <end position="582"/>
    </location>
</feature>
<proteinExistence type="predicted"/>
<dbReference type="AlphaFoldDB" id="A0A6A2VWP5"/>
<evidence type="ECO:0000313" key="3">
    <source>
        <dbReference type="Proteomes" id="UP000440041"/>
    </source>
</evidence>
<sequence>MRFALLSVLVIVVLECVVFNLPYWTSVAASTDSPATLNTMGSGLTREASGTLEVTDQTKAFLSVPVDGSSQYVRIDLSQVTGATRSHLVSAVHVRLDSDGRAGSSTLIDVSQPRSLYLHTDAQHMVKLWIQAPTGTQVPIFAVRPNVRVAFQIDWLRVTVMAVIAILIACWRPRSRLWRIRADPGSVAQRLAFFTLMAVVGVASLTGAAVIATLGKPLVFQAMNGYTYDFDQYGHIADALLHGRVWLDLPVSSAFANSANPYDPALRERLLDAGTCPIYWDYAFYHGHWYSYFGVIPAIVLFVPYQALSHVVPGIPAMLPSASAVVLFLFGFVLFGSLLTIRMLRRVAPDCSVAGMSMALVTLLLGSNVGYLWLRTNFYSVPIAASLMFTSLGLWLWTGAERPEGSRRLWHAGDAPGLSLPRLAWGAACIAANAGCRPTFALTALLIFPLFWRQIRQMARLVRTGKVTRSLWAGPAAVILPAMAVVIPVFTYNLLRFDSLFDFGNSYQITVNDMTSYSEPFANIPWIIGYYLLLPPRMQSTFPFVAINPAPLPQWGFAEPMVAGLFAMCPMALLAFLIPVLRRHRRERFGALLSCMLMLGMAIMLVDAFKGGLGWRYICDFGWLITLASLPGLLWVLGEFLHPTDDTARSDGTGGEKAHDSVCPSASSVVRATGGWRAFALDCRRLIIMLLLLASILFLLASCFVTGRDDSLQRSAPDMFVRIQAWFALLE</sequence>
<name>A0A6A2VWP5_9BIFI</name>
<feature type="transmembrane region" description="Helical" evidence="1">
    <location>
        <begin position="471"/>
        <end position="495"/>
    </location>
</feature>
<evidence type="ECO:0008006" key="4">
    <source>
        <dbReference type="Google" id="ProtNLM"/>
    </source>
</evidence>
<keyword evidence="3" id="KW-1185">Reference proteome</keyword>
<feature type="transmembrane region" description="Helical" evidence="1">
    <location>
        <begin position="621"/>
        <end position="641"/>
    </location>
</feature>
<feature type="transmembrane region" description="Helical" evidence="1">
    <location>
        <begin position="155"/>
        <end position="171"/>
    </location>
</feature>
<feature type="transmembrane region" description="Helical" evidence="1">
    <location>
        <begin position="319"/>
        <end position="341"/>
    </location>
</feature>
<dbReference type="EMBL" id="WBSO01000014">
    <property type="protein sequence ID" value="KAB8295696.1"/>
    <property type="molecule type" value="Genomic_DNA"/>
</dbReference>
<keyword evidence="1" id="KW-1133">Transmembrane helix</keyword>
<feature type="transmembrane region" description="Helical" evidence="1">
    <location>
        <begin position="686"/>
        <end position="707"/>
    </location>
</feature>
<reference evidence="2 3" key="1">
    <citation type="submission" date="2019-09" db="EMBL/GenBank/DDBJ databases">
        <title>Characterization of the phylogenetic diversity of two novel species belonging to the genus Bifidobacterium: Bifidobacterium cebidarum sp. nov. and Bifidobacterium leontopitheci sp. nov.</title>
        <authorList>
            <person name="Lugli G.A."/>
            <person name="Duranti S."/>
            <person name="Milani C."/>
            <person name="Turroni F."/>
            <person name="Ventura M."/>
        </authorList>
    </citation>
    <scope>NUCLEOTIDE SEQUENCE [LARGE SCALE GENOMIC DNA]</scope>
    <source>
        <strain evidence="2 3">DSM 100238</strain>
    </source>
</reference>
<keyword evidence="1" id="KW-0812">Transmembrane</keyword>
<feature type="transmembrane region" description="Helical" evidence="1">
    <location>
        <begin position="289"/>
        <end position="307"/>
    </location>
</feature>
<accession>A0A6A2VWP5</accession>
<feature type="transmembrane region" description="Helical" evidence="1">
    <location>
        <begin position="381"/>
        <end position="400"/>
    </location>
</feature>
<dbReference type="Proteomes" id="UP000440041">
    <property type="component" value="Unassembled WGS sequence"/>
</dbReference>